<dbReference type="SUPFAM" id="SSF158499">
    <property type="entry name" value="DnaD domain-like"/>
    <property type="match status" value="1"/>
</dbReference>
<evidence type="ECO:0000259" key="3">
    <source>
        <dbReference type="Pfam" id="PF07261"/>
    </source>
</evidence>
<dbReference type="InterPro" id="IPR034829">
    <property type="entry name" value="DnaD-like_sf"/>
</dbReference>
<keyword evidence="5" id="KW-1185">Reference proteome</keyword>
<dbReference type="OrthoDB" id="1258529at2"/>
<sequence>MKRLKRVMIKEELVQLTGDYKLAITLNQMIYWSERIKDFEQFIQEENQRLHQDHQMQPINGWIYKRAEDLSDETMLDVSKKAMRDYLKKLVEQGWLQERRNPMYDWDRTKQYRVDLLKIQHDLHDIGYSLDGYRIDLSYLQNVTSNLPKGNPELPNETAIPEITTEITTENYNDNDDRARKSPAEFFEENGFGMISGFLADRFDYWHQQFQEADALLIKAMEAAVTQGKRNFRYVEAILSNWQQQNVQTVSDAEALEKQFQYKKGGRQRGGLHQRGKGNAGNGVDETGISETIRRRQKIAEGERANQTDDSSE</sequence>
<dbReference type="PANTHER" id="PTHR37293:SF6">
    <property type="entry name" value="DNA REPLICATION PROTEIN DNAD"/>
    <property type="match status" value="1"/>
</dbReference>
<dbReference type="Gene3D" id="1.10.10.630">
    <property type="entry name" value="DnaD domain-like"/>
    <property type="match status" value="1"/>
</dbReference>
<dbReference type="PANTHER" id="PTHR37293">
    <property type="entry name" value="PHAGE REPLICATION PROTEIN-RELATED"/>
    <property type="match status" value="1"/>
</dbReference>
<dbReference type="Pfam" id="PF07261">
    <property type="entry name" value="DnaB_2"/>
    <property type="match status" value="1"/>
</dbReference>
<feature type="compositionally biased region" description="Basic residues" evidence="2">
    <location>
        <begin position="264"/>
        <end position="276"/>
    </location>
</feature>
<gene>
    <name evidence="4" type="ORF">SAMN05518683_102259</name>
</gene>
<dbReference type="InterPro" id="IPR006343">
    <property type="entry name" value="DnaB/C_C"/>
</dbReference>
<feature type="domain" description="DnaB/C C-terminal" evidence="3">
    <location>
        <begin position="185"/>
        <end position="255"/>
    </location>
</feature>
<comment type="similarity">
    <text evidence="1">Belongs to the DnaB/DnaD family.</text>
</comment>
<dbReference type="EMBL" id="FOXD01000002">
    <property type="protein sequence ID" value="SFP09736.1"/>
    <property type="molecule type" value="Genomic_DNA"/>
</dbReference>
<evidence type="ECO:0000313" key="5">
    <source>
        <dbReference type="Proteomes" id="UP000198892"/>
    </source>
</evidence>
<reference evidence="5" key="1">
    <citation type="submission" date="2016-10" db="EMBL/GenBank/DDBJ databases">
        <authorList>
            <person name="Varghese N."/>
            <person name="Submissions S."/>
        </authorList>
    </citation>
    <scope>NUCLEOTIDE SEQUENCE [LARGE SCALE GENOMIC DNA]</scope>
    <source>
        <strain evidence="5">S7</strain>
    </source>
</reference>
<dbReference type="STRING" id="1884432.SAMN05518683_102259"/>
<organism evidence="4 5">
    <name type="scientific">Salibacterium halotolerans</name>
    <dbReference type="NCBI Taxonomy" id="1884432"/>
    <lineage>
        <taxon>Bacteria</taxon>
        <taxon>Bacillati</taxon>
        <taxon>Bacillota</taxon>
        <taxon>Bacilli</taxon>
        <taxon>Bacillales</taxon>
        <taxon>Bacillaceae</taxon>
    </lineage>
</organism>
<evidence type="ECO:0000313" key="4">
    <source>
        <dbReference type="EMBL" id="SFP09736.1"/>
    </source>
</evidence>
<evidence type="ECO:0000256" key="1">
    <source>
        <dbReference type="ARBA" id="ARBA00093462"/>
    </source>
</evidence>
<accession>A0A1I5MLB0</accession>
<feature type="region of interest" description="Disordered" evidence="2">
    <location>
        <begin position="262"/>
        <end position="313"/>
    </location>
</feature>
<dbReference type="NCBIfam" id="TIGR01446">
    <property type="entry name" value="DnaD_dom"/>
    <property type="match status" value="1"/>
</dbReference>
<name>A0A1I5MLB0_9BACI</name>
<feature type="compositionally biased region" description="Basic and acidic residues" evidence="2">
    <location>
        <begin position="292"/>
        <end position="307"/>
    </location>
</feature>
<protein>
    <submittedName>
        <fullName evidence="4">DnaD and phage-associated domain-containing protein</fullName>
    </submittedName>
</protein>
<proteinExistence type="inferred from homology"/>
<evidence type="ECO:0000256" key="2">
    <source>
        <dbReference type="SAM" id="MobiDB-lite"/>
    </source>
</evidence>
<dbReference type="AlphaFoldDB" id="A0A1I5MLB0"/>
<dbReference type="InterPro" id="IPR053162">
    <property type="entry name" value="DnaD"/>
</dbReference>
<dbReference type="Proteomes" id="UP000198892">
    <property type="component" value="Unassembled WGS sequence"/>
</dbReference>
<dbReference type="RefSeq" id="WP_093335093.1">
    <property type="nucleotide sequence ID" value="NZ_FOXD01000002.1"/>
</dbReference>